<keyword evidence="8 9" id="KW-0949">S-adenosyl-L-methionine</keyword>
<evidence type="ECO:0000313" key="11">
    <source>
        <dbReference type="Proteomes" id="UP000825701"/>
    </source>
</evidence>
<dbReference type="PIRSF" id="PIRSF023956">
    <property type="entry name" value="Thiopurine_S-methyltransferase"/>
    <property type="match status" value="1"/>
</dbReference>
<dbReference type="AlphaFoldDB" id="A0A9E6RFI5"/>
<dbReference type="RefSeq" id="WP_261403163.1">
    <property type="nucleotide sequence ID" value="NZ_CP081869.1"/>
</dbReference>
<reference evidence="10" key="1">
    <citation type="submission" date="2021-08" db="EMBL/GenBank/DDBJ databases">
        <authorList>
            <person name="Zhang H."/>
            <person name="Xu M."/>
            <person name="Yu Z."/>
            <person name="Yang L."/>
            <person name="Cai Y."/>
        </authorList>
    </citation>
    <scope>NUCLEOTIDE SEQUENCE</scope>
    <source>
        <strain evidence="10">CHL1</strain>
    </source>
</reference>
<dbReference type="Pfam" id="PF05724">
    <property type="entry name" value="TPMT"/>
    <property type="match status" value="1"/>
</dbReference>
<evidence type="ECO:0000256" key="4">
    <source>
        <dbReference type="ARBA" id="ARBA00011905"/>
    </source>
</evidence>
<dbReference type="InterPro" id="IPR008854">
    <property type="entry name" value="TPMT"/>
</dbReference>
<feature type="binding site" evidence="9">
    <location>
        <position position="45"/>
    </location>
    <ligand>
        <name>S-adenosyl-L-methionine</name>
        <dbReference type="ChEBI" id="CHEBI:59789"/>
    </ligand>
</feature>
<dbReference type="HAMAP" id="MF_00812">
    <property type="entry name" value="Thiopur_methtran"/>
    <property type="match status" value="1"/>
</dbReference>
<dbReference type="FunFam" id="3.40.50.150:FF:000101">
    <property type="entry name" value="Thiopurine S-methyltransferase"/>
    <property type="match status" value="1"/>
</dbReference>
<feature type="binding site" evidence="9">
    <location>
        <position position="66"/>
    </location>
    <ligand>
        <name>S-adenosyl-L-methionine</name>
        <dbReference type="ChEBI" id="CHEBI:59789"/>
    </ligand>
</feature>
<dbReference type="GO" id="GO:0032259">
    <property type="term" value="P:methylation"/>
    <property type="evidence" value="ECO:0007669"/>
    <property type="project" value="UniProtKB-KW"/>
</dbReference>
<evidence type="ECO:0000256" key="3">
    <source>
        <dbReference type="ARBA" id="ARBA00008145"/>
    </source>
</evidence>
<accession>A0A9E6RFI5</accession>
<proteinExistence type="inferred from homology"/>
<dbReference type="EMBL" id="CP081869">
    <property type="protein sequence ID" value="QZO00022.1"/>
    <property type="molecule type" value="Genomic_DNA"/>
</dbReference>
<comment type="similarity">
    <text evidence="3 9">Belongs to the class I-like SAM-binding methyltransferase superfamily. TPMT family.</text>
</comment>
<evidence type="ECO:0000256" key="2">
    <source>
        <dbReference type="ARBA" id="ARBA00004496"/>
    </source>
</evidence>
<gene>
    <name evidence="9" type="primary">tpm</name>
    <name evidence="10" type="ORF">K6K41_26130</name>
</gene>
<dbReference type="KEGG" id="cmet:K6K41_26130"/>
<dbReference type="InterPro" id="IPR025835">
    <property type="entry name" value="Thiopurine_S-MeTrfase"/>
</dbReference>
<dbReference type="PANTHER" id="PTHR10259">
    <property type="entry name" value="THIOPURINE S-METHYLTRANSFERASE"/>
    <property type="match status" value="1"/>
</dbReference>
<protein>
    <recommendedName>
        <fullName evidence="4 9">Thiopurine S-methyltransferase</fullName>
        <ecNumber evidence="4 9">2.1.1.67</ecNumber>
    </recommendedName>
    <alternativeName>
        <fullName evidence="9">Thiopurine methyltransferase</fullName>
    </alternativeName>
</protein>
<comment type="catalytic activity">
    <reaction evidence="1 9">
        <text>S-adenosyl-L-methionine + a thiopurine = S-adenosyl-L-homocysteine + a thiopurine S-methylether.</text>
        <dbReference type="EC" id="2.1.1.67"/>
    </reaction>
</comment>
<keyword evidence="6 9" id="KW-0489">Methyltransferase</keyword>
<evidence type="ECO:0000256" key="7">
    <source>
        <dbReference type="ARBA" id="ARBA00022679"/>
    </source>
</evidence>
<dbReference type="InterPro" id="IPR029063">
    <property type="entry name" value="SAM-dependent_MTases_sf"/>
</dbReference>
<dbReference type="SUPFAM" id="SSF53335">
    <property type="entry name" value="S-adenosyl-L-methionine-dependent methyltransferases"/>
    <property type="match status" value="1"/>
</dbReference>
<dbReference type="EC" id="2.1.1.67" evidence="4 9"/>
<sequence>MDAEFWREKWREERQGWRQAAPNPLLVRNLDALDLAKGARILVPLCGDSVDVGWLLSRGHRVVGVELVASAVERLFASAGVAPELSDIGSLRKFAGEGLEVFVGDLFDLDAGTLGPVEAVYDRAALVALPPETRRAYAAHLVAITACAPQLAITFDYEQSAMAGPPFAVPEREVRALYGGVYAVTPLESVAVDGGLKGFCPALEQAWRLTPAA</sequence>
<dbReference type="PROSITE" id="PS51585">
    <property type="entry name" value="SAM_MT_TPMT"/>
    <property type="match status" value="1"/>
</dbReference>
<dbReference type="Gene3D" id="3.40.50.150">
    <property type="entry name" value="Vaccinia Virus protein VP39"/>
    <property type="match status" value="1"/>
</dbReference>
<evidence type="ECO:0000256" key="1">
    <source>
        <dbReference type="ARBA" id="ARBA00000903"/>
    </source>
</evidence>
<organism evidence="10 11">
    <name type="scientific">Chenggangzhangella methanolivorans</name>
    <dbReference type="NCBI Taxonomy" id="1437009"/>
    <lineage>
        <taxon>Bacteria</taxon>
        <taxon>Pseudomonadati</taxon>
        <taxon>Pseudomonadota</taxon>
        <taxon>Alphaproteobacteria</taxon>
        <taxon>Hyphomicrobiales</taxon>
        <taxon>Methylopilaceae</taxon>
        <taxon>Chenggangzhangella</taxon>
    </lineage>
</organism>
<evidence type="ECO:0000256" key="5">
    <source>
        <dbReference type="ARBA" id="ARBA00022490"/>
    </source>
</evidence>
<keyword evidence="5 9" id="KW-0963">Cytoplasm</keyword>
<dbReference type="PANTHER" id="PTHR10259:SF11">
    <property type="entry name" value="THIOPURINE S-METHYLTRANSFERASE"/>
    <property type="match status" value="1"/>
</dbReference>
<evidence type="ECO:0000313" key="10">
    <source>
        <dbReference type="EMBL" id="QZO00022.1"/>
    </source>
</evidence>
<evidence type="ECO:0000256" key="8">
    <source>
        <dbReference type="ARBA" id="ARBA00022691"/>
    </source>
</evidence>
<comment type="subcellular location">
    <subcellularLocation>
        <location evidence="2 9">Cytoplasm</location>
    </subcellularLocation>
</comment>
<name>A0A9E6RFI5_9HYPH</name>
<feature type="binding site" evidence="9">
    <location>
        <position position="123"/>
    </location>
    <ligand>
        <name>S-adenosyl-L-methionine</name>
        <dbReference type="ChEBI" id="CHEBI:59789"/>
    </ligand>
</feature>
<keyword evidence="11" id="KW-1185">Reference proteome</keyword>
<evidence type="ECO:0000256" key="6">
    <source>
        <dbReference type="ARBA" id="ARBA00022603"/>
    </source>
</evidence>
<keyword evidence="7 9" id="KW-0808">Transferase</keyword>
<feature type="binding site" evidence="9">
    <location>
        <position position="10"/>
    </location>
    <ligand>
        <name>S-adenosyl-L-methionine</name>
        <dbReference type="ChEBI" id="CHEBI:59789"/>
    </ligand>
</feature>
<evidence type="ECO:0000256" key="9">
    <source>
        <dbReference type="HAMAP-Rule" id="MF_00812"/>
    </source>
</evidence>
<dbReference type="GO" id="GO:0005737">
    <property type="term" value="C:cytoplasm"/>
    <property type="evidence" value="ECO:0007669"/>
    <property type="project" value="UniProtKB-SubCell"/>
</dbReference>
<dbReference type="GO" id="GO:0008119">
    <property type="term" value="F:thiopurine S-methyltransferase activity"/>
    <property type="evidence" value="ECO:0007669"/>
    <property type="project" value="UniProtKB-UniRule"/>
</dbReference>
<dbReference type="Proteomes" id="UP000825701">
    <property type="component" value="Chromosome"/>
</dbReference>